<evidence type="ECO:0000259" key="4">
    <source>
        <dbReference type="SMART" id="SM00990"/>
    </source>
</evidence>
<keyword evidence="3" id="KW-0378">Hydrolase</keyword>
<reference evidence="5" key="1">
    <citation type="submission" date="2022-06" db="EMBL/GenBank/DDBJ databases">
        <title>Isolation of gut microbiota from human fecal samples.</title>
        <authorList>
            <person name="Pamer E.G."/>
            <person name="Barat B."/>
            <person name="Waligurski E."/>
            <person name="Medina S."/>
            <person name="Paddock L."/>
            <person name="Mostad J."/>
        </authorList>
    </citation>
    <scope>NUCLEOTIDE SEQUENCE</scope>
    <source>
        <strain evidence="5">DFI.5.57</strain>
    </source>
</reference>
<feature type="domain" description="VRR-NUC" evidence="4">
    <location>
        <begin position="2"/>
        <end position="95"/>
    </location>
</feature>
<dbReference type="Proteomes" id="UP001206236">
    <property type="component" value="Unassembled WGS sequence"/>
</dbReference>
<evidence type="ECO:0000313" key="5">
    <source>
        <dbReference type="EMBL" id="MCQ5153340.1"/>
    </source>
</evidence>
<gene>
    <name evidence="5" type="ORF">NE632_08445</name>
</gene>
<evidence type="ECO:0000256" key="3">
    <source>
        <dbReference type="ARBA" id="ARBA00022801"/>
    </source>
</evidence>
<dbReference type="InterPro" id="IPR011856">
    <property type="entry name" value="tRNA_endonuc-like_dom_sf"/>
</dbReference>
<dbReference type="Pfam" id="PF08774">
    <property type="entry name" value="VRR_NUC"/>
    <property type="match status" value="1"/>
</dbReference>
<dbReference type="EMBL" id="JANGCN010000017">
    <property type="protein sequence ID" value="MCQ5153340.1"/>
    <property type="molecule type" value="Genomic_DNA"/>
</dbReference>
<proteinExistence type="predicted"/>
<dbReference type="SMART" id="SM00990">
    <property type="entry name" value="VRR_NUC"/>
    <property type="match status" value="1"/>
</dbReference>
<evidence type="ECO:0000256" key="2">
    <source>
        <dbReference type="ARBA" id="ARBA00022722"/>
    </source>
</evidence>
<sequence length="104" mass="11668">MTEEHRIQNEIRCAVSPYCTVFRVNVGEGKTVDGRYFTTGVPKGFSDLFGVRHKDGRAVFIEVKTKSGRVRPEQKKFITKMRECGALAGICRSAEDAVNLLTEE</sequence>
<dbReference type="GO" id="GO:0003676">
    <property type="term" value="F:nucleic acid binding"/>
    <property type="evidence" value="ECO:0007669"/>
    <property type="project" value="InterPro"/>
</dbReference>
<organism evidence="5 6">
    <name type="scientific">Ruminococcus bicirculans</name>
    <name type="common">ex Wegman et al. 2014</name>
    <dbReference type="NCBI Taxonomy" id="1160721"/>
    <lineage>
        <taxon>Bacteria</taxon>
        <taxon>Bacillati</taxon>
        <taxon>Bacillota</taxon>
        <taxon>Clostridia</taxon>
        <taxon>Eubacteriales</taxon>
        <taxon>Oscillospiraceae</taxon>
        <taxon>Ruminococcus</taxon>
    </lineage>
</organism>
<accession>A0AAW5KIV1</accession>
<dbReference type="Gene3D" id="3.40.1350.10">
    <property type="match status" value="1"/>
</dbReference>
<dbReference type="GO" id="GO:0016788">
    <property type="term" value="F:hydrolase activity, acting on ester bonds"/>
    <property type="evidence" value="ECO:0007669"/>
    <property type="project" value="InterPro"/>
</dbReference>
<keyword evidence="2" id="KW-0540">Nuclease</keyword>
<evidence type="ECO:0000313" key="6">
    <source>
        <dbReference type="Proteomes" id="UP001206236"/>
    </source>
</evidence>
<protein>
    <submittedName>
        <fullName evidence="5">VRR-NUC domain-containing protein</fullName>
    </submittedName>
</protein>
<dbReference type="InterPro" id="IPR014883">
    <property type="entry name" value="VRR_NUC"/>
</dbReference>
<comment type="cofactor">
    <cofactor evidence="1">
        <name>Mg(2+)</name>
        <dbReference type="ChEBI" id="CHEBI:18420"/>
    </cofactor>
</comment>
<comment type="caution">
    <text evidence="5">The sequence shown here is derived from an EMBL/GenBank/DDBJ whole genome shotgun (WGS) entry which is preliminary data.</text>
</comment>
<dbReference type="RefSeq" id="WP_256322109.1">
    <property type="nucleotide sequence ID" value="NZ_JANGCN010000017.1"/>
</dbReference>
<evidence type="ECO:0000256" key="1">
    <source>
        <dbReference type="ARBA" id="ARBA00001946"/>
    </source>
</evidence>
<dbReference type="AlphaFoldDB" id="A0AAW5KIV1"/>
<dbReference type="GO" id="GO:0004518">
    <property type="term" value="F:nuclease activity"/>
    <property type="evidence" value="ECO:0007669"/>
    <property type="project" value="UniProtKB-KW"/>
</dbReference>
<name>A0AAW5KIV1_9FIRM</name>